<accession>A0A6P6XNP2</accession>
<feature type="region of interest" description="Disordered" evidence="13">
    <location>
        <begin position="1"/>
        <end position="39"/>
    </location>
</feature>
<dbReference type="OrthoDB" id="416222at2759"/>
<evidence type="ECO:0000259" key="14">
    <source>
        <dbReference type="PROSITE" id="PS50003"/>
    </source>
</evidence>
<dbReference type="PROSITE" id="PS01013">
    <property type="entry name" value="OSBP"/>
    <property type="match status" value="1"/>
</dbReference>
<name>A0A6P6XNP2_DERPT</name>
<sequence length="1257" mass="143747">MSSSQQTNQQNNKQKDDKEESINNADSNADRKIESQHKEQIQPLKLDAQEFYDIHEDDLVDFETSEEFLLHFSRIGQVQLVKKLLNLRNANEIALNIDCKGTVKANFGWSPLHLAAYFGHYEVVEILLKNGADVNIQNEEGDTPLHKAAYTGRENIVILLLAHHANVFISNGDSLRPFELSKTDSIQKLLTAAEKFDIKRREERYLSAARSGQITIIKELLEDTKNCININCTDPSGNTALHCAAYRGQTEVVIFLLKNGIDTTIKNKRGQLASNVAATISLKQLIQEAHLSVMTPKVVASLKNKSVVRFEGCLLRKGRFFGWRPIWAILERGVFSYFQNRADSVTGVRRKGYKYLENAITEVVHDNVGNNNNNNPSTSCSLSNNIVEHKYHQPSSQTLCFVIIFGDRSRAIFALPKNQSELDLQKWINAINDHIYFSTNFIKQGTHMGDDSDDEEEATKQLLSPIAIQDMIVTANAHQKILERHINALQQLLNDDTLFFSAEINRDDQLANDSYHSLQSSDSISRSTIPSIKFHLNLILESSKNANSSLTQCLVLISHQNQSRQTLIQQEQEKVRALEEALQLLAREHHDLERSVTRSIHNSDVKQQQHSTAASLSIHVDANNSILASDKSAHNSNQSLNQSLVRSFACLSQTSMATDMDEFFDAFDDAFDDEDYQHQQNHHSNLNLDQIDLCESLINNNGNNSNQIIKMHNNDDNNNDNENGSLNRLKTLTTFHTANENNEQPDDLTINDSISTLSPDGDLDKTIGSDDLPSNSLSKHRDRLPAPMVPRDEVGLWSILKHCIGKELSKITFPVIFNEPLSFLQRMTELFHYTHYLNIADQCDDIVERMENICAYIVSAYSSNWLRLNKPFNPLLGETFEYEIESSQTKIVCEQVSHHPPISAWHAESPHFILRGTSAPKLRFWGKSIEVKPEGTATLELKSRGEIYTWKSVNCCVHNIIVGKIWFEQYGTVEVTNHMNRFKLFINFKPAGWFGYDLNRLDGYIHDSEKEKLRFVYGKWNDYLKSASIEDYEEYLKANNNRFRAPDKPTDIGDKGGEHLNNHHSSNRSKMLSKLNSFTKQLTGSLDLGAGGNNDNQQQINDSSDLPPEPIESDIPKSDSSHSLDINNSRILWKAEPRPEHSSQYYNFNWFTFGLNELPEDDNERQELLKRLPPTDSRLRPDIRKLEEGDLDVAAAEKNRLEEKQREARRLRKKGKIKEFQPLWFRPELNQYTGQEDWMFTNEYWTKRDWSRCPDIF</sequence>
<dbReference type="Pfam" id="PF12796">
    <property type="entry name" value="Ank_2"/>
    <property type="match status" value="2"/>
</dbReference>
<keyword evidence="15" id="KW-1185">Reference proteome</keyword>
<keyword evidence="8" id="KW-1053">Target membrane</keyword>
<dbReference type="InterPro" id="IPR001849">
    <property type="entry name" value="PH_domain"/>
</dbReference>
<dbReference type="Gene3D" id="2.40.160.120">
    <property type="match status" value="1"/>
</dbReference>
<feature type="region of interest" description="Disordered" evidence="13">
    <location>
        <begin position="1043"/>
        <end position="1071"/>
    </location>
</feature>
<keyword evidence="9" id="KW-0040">ANK repeat</keyword>
<evidence type="ECO:0000256" key="11">
    <source>
        <dbReference type="RuleBase" id="RU003845"/>
    </source>
</evidence>
<feature type="coiled-coil region" evidence="12">
    <location>
        <begin position="561"/>
        <end position="595"/>
    </location>
</feature>
<dbReference type="OMA" id="HAESPHF"/>
<feature type="compositionally biased region" description="Low complexity" evidence="13">
    <location>
        <begin position="1084"/>
        <end position="1106"/>
    </location>
</feature>
<dbReference type="RefSeq" id="XP_027195087.1">
    <property type="nucleotide sequence ID" value="XM_027339286.1"/>
</dbReference>
<evidence type="ECO:0000256" key="4">
    <source>
        <dbReference type="ARBA" id="ARBA00022537"/>
    </source>
</evidence>
<dbReference type="GO" id="GO:0006869">
    <property type="term" value="P:lipid transport"/>
    <property type="evidence" value="ECO:0007669"/>
    <property type="project" value="UniProtKB-KW"/>
</dbReference>
<dbReference type="FunFam" id="2.40.160.120:FF:000005">
    <property type="entry name" value="Oxysterol-binding protein"/>
    <property type="match status" value="1"/>
</dbReference>
<feature type="repeat" description="ANK" evidence="9">
    <location>
        <begin position="107"/>
        <end position="139"/>
    </location>
</feature>
<dbReference type="GO" id="GO:0006887">
    <property type="term" value="P:exocytosis"/>
    <property type="evidence" value="ECO:0007669"/>
    <property type="project" value="UniProtKB-KW"/>
</dbReference>
<feature type="compositionally biased region" description="Basic and acidic residues" evidence="13">
    <location>
        <begin position="1044"/>
        <end position="1061"/>
    </location>
</feature>
<dbReference type="SMART" id="SM00248">
    <property type="entry name" value="ANK"/>
    <property type="match status" value="4"/>
</dbReference>
<keyword evidence="12" id="KW-0175">Coiled coil</keyword>
<dbReference type="GO" id="GO:0044231">
    <property type="term" value="C:host cell presynaptic membrane"/>
    <property type="evidence" value="ECO:0007669"/>
    <property type="project" value="UniProtKB-KW"/>
</dbReference>
<keyword evidence="5" id="KW-0638">Presynaptic neurotoxin</keyword>
<comment type="similarity">
    <text evidence="10">Belongs to the OSBP family.</text>
</comment>
<keyword evidence="5" id="KW-0528">Neurotoxin</keyword>
<dbReference type="KEGG" id="dpte:113789711"/>
<protein>
    <recommendedName>
        <fullName evidence="11">Oxysterol-binding protein</fullName>
    </recommendedName>
</protein>
<dbReference type="PANTHER" id="PTHR10972:SF209">
    <property type="entry name" value="OXYSTEROL-BINDING PROTEIN"/>
    <property type="match status" value="1"/>
</dbReference>
<dbReference type="InterPro" id="IPR018494">
    <property type="entry name" value="Oxysterol-bd_CS"/>
</dbReference>
<evidence type="ECO:0000256" key="9">
    <source>
        <dbReference type="PROSITE-ProRule" id="PRU00023"/>
    </source>
</evidence>
<dbReference type="GO" id="GO:0005886">
    <property type="term" value="C:plasma membrane"/>
    <property type="evidence" value="ECO:0007669"/>
    <property type="project" value="TreeGrafter"/>
</dbReference>
<evidence type="ECO:0000256" key="3">
    <source>
        <dbReference type="ARBA" id="ARBA00022483"/>
    </source>
</evidence>
<evidence type="ECO:0000256" key="12">
    <source>
        <dbReference type="SAM" id="Coils"/>
    </source>
</evidence>
<evidence type="ECO:0000256" key="8">
    <source>
        <dbReference type="ARBA" id="ARBA00023298"/>
    </source>
</evidence>
<feature type="repeat" description="ANK" evidence="9">
    <location>
        <begin position="140"/>
        <end position="172"/>
    </location>
</feature>
<dbReference type="Gene3D" id="3.30.70.3490">
    <property type="match status" value="1"/>
</dbReference>
<evidence type="ECO:0000313" key="15">
    <source>
        <dbReference type="Proteomes" id="UP000515146"/>
    </source>
</evidence>
<dbReference type="FunFam" id="3.30.70.3490:FF:000015">
    <property type="entry name" value="Oxysterol-binding protein"/>
    <property type="match status" value="1"/>
</dbReference>
<evidence type="ECO:0000256" key="7">
    <source>
        <dbReference type="ARBA" id="ARBA00023121"/>
    </source>
</evidence>
<keyword evidence="4" id="KW-1052">Target cell membrane</keyword>
<organism evidence="15 16">
    <name type="scientific">Dermatophagoides pteronyssinus</name>
    <name type="common">European house dust mite</name>
    <dbReference type="NCBI Taxonomy" id="6956"/>
    <lineage>
        <taxon>Eukaryota</taxon>
        <taxon>Metazoa</taxon>
        <taxon>Ecdysozoa</taxon>
        <taxon>Arthropoda</taxon>
        <taxon>Chelicerata</taxon>
        <taxon>Arachnida</taxon>
        <taxon>Acari</taxon>
        <taxon>Acariformes</taxon>
        <taxon>Sarcoptiformes</taxon>
        <taxon>Astigmata</taxon>
        <taxon>Psoroptidia</taxon>
        <taxon>Analgoidea</taxon>
        <taxon>Pyroglyphidae</taxon>
        <taxon>Dermatophagoidinae</taxon>
        <taxon>Dermatophagoides</taxon>
    </lineage>
</organism>
<dbReference type="GO" id="GO:0005829">
    <property type="term" value="C:cytosol"/>
    <property type="evidence" value="ECO:0007669"/>
    <property type="project" value="TreeGrafter"/>
</dbReference>
<dbReference type="GO" id="GO:0097038">
    <property type="term" value="C:perinuclear endoplasmic reticulum"/>
    <property type="evidence" value="ECO:0007669"/>
    <property type="project" value="TreeGrafter"/>
</dbReference>
<dbReference type="InterPro" id="IPR011993">
    <property type="entry name" value="PH-like_dom_sf"/>
</dbReference>
<evidence type="ECO:0000256" key="13">
    <source>
        <dbReference type="SAM" id="MobiDB-lite"/>
    </source>
</evidence>
<dbReference type="SUPFAM" id="SSF50729">
    <property type="entry name" value="PH domain-like"/>
    <property type="match status" value="1"/>
</dbReference>
<feature type="region of interest" description="Disordered" evidence="13">
    <location>
        <begin position="739"/>
        <end position="784"/>
    </location>
</feature>
<dbReference type="SMART" id="SM00233">
    <property type="entry name" value="PH"/>
    <property type="match status" value="1"/>
</dbReference>
<evidence type="ECO:0000313" key="16">
    <source>
        <dbReference type="RefSeq" id="XP_027195087.1"/>
    </source>
</evidence>
<dbReference type="Gene3D" id="2.30.29.30">
    <property type="entry name" value="Pleckstrin-homology domain (PH domain)/Phosphotyrosine-binding domain (PTB)"/>
    <property type="match status" value="1"/>
</dbReference>
<reference evidence="16" key="1">
    <citation type="submission" date="2025-08" db="UniProtKB">
        <authorList>
            <consortium name="RefSeq"/>
        </authorList>
    </citation>
    <scope>IDENTIFICATION</scope>
    <source>
        <strain evidence="16">Airmid</strain>
    </source>
</reference>
<dbReference type="Pfam" id="PF01237">
    <property type="entry name" value="Oxysterol_BP"/>
    <property type="match status" value="1"/>
</dbReference>
<dbReference type="SUPFAM" id="SSF144000">
    <property type="entry name" value="Oxysterol-binding protein-like"/>
    <property type="match status" value="1"/>
</dbReference>
<feature type="compositionally biased region" description="Low complexity" evidence="13">
    <location>
        <begin position="1"/>
        <end position="12"/>
    </location>
</feature>
<feature type="domain" description="PH" evidence="14">
    <location>
        <begin position="307"/>
        <end position="436"/>
    </location>
</feature>
<evidence type="ECO:0000256" key="2">
    <source>
        <dbReference type="ARBA" id="ARBA00022448"/>
    </source>
</evidence>
<keyword evidence="6 11" id="KW-0445">Lipid transport</keyword>
<evidence type="ECO:0000256" key="1">
    <source>
        <dbReference type="ARBA" id="ARBA00004175"/>
    </source>
</evidence>
<dbReference type="GO" id="GO:0044218">
    <property type="term" value="C:other organism cell membrane"/>
    <property type="evidence" value="ECO:0007669"/>
    <property type="project" value="UniProtKB-KW"/>
</dbReference>
<keyword evidence="2 11" id="KW-0813">Transport</keyword>
<feature type="compositionally biased region" description="Basic and acidic residues" evidence="13">
    <location>
        <begin position="28"/>
        <end position="39"/>
    </location>
</feature>
<gene>
    <name evidence="16" type="primary">LOC113789711</name>
</gene>
<dbReference type="Gene3D" id="1.25.40.20">
    <property type="entry name" value="Ankyrin repeat-containing domain"/>
    <property type="match status" value="2"/>
</dbReference>
<feature type="repeat" description="ANK" evidence="9">
    <location>
        <begin position="236"/>
        <end position="268"/>
    </location>
</feature>
<dbReference type="PROSITE" id="PS50003">
    <property type="entry name" value="PH_DOMAIN"/>
    <property type="match status" value="1"/>
</dbReference>
<dbReference type="InterPro" id="IPR036770">
    <property type="entry name" value="Ankyrin_rpt-contain_sf"/>
</dbReference>
<dbReference type="PANTHER" id="PTHR10972">
    <property type="entry name" value="OXYSTEROL-BINDING PROTEIN-RELATED"/>
    <property type="match status" value="1"/>
</dbReference>
<dbReference type="AlphaFoldDB" id="A0A6P6XNP2"/>
<feature type="region of interest" description="Disordered" evidence="13">
    <location>
        <begin position="1083"/>
        <end position="1123"/>
    </location>
</feature>
<keyword evidence="7" id="KW-0446">Lipid-binding</keyword>
<evidence type="ECO:0000256" key="10">
    <source>
        <dbReference type="RuleBase" id="RU003844"/>
    </source>
</evidence>
<dbReference type="SUPFAM" id="SSF48403">
    <property type="entry name" value="Ankyrin repeat"/>
    <property type="match status" value="1"/>
</dbReference>
<dbReference type="Pfam" id="PF00169">
    <property type="entry name" value="PH"/>
    <property type="match status" value="1"/>
</dbReference>
<dbReference type="InParanoid" id="A0A6P6XNP2"/>
<dbReference type="PROSITE" id="PS50297">
    <property type="entry name" value="ANK_REP_REGION"/>
    <property type="match status" value="3"/>
</dbReference>
<keyword evidence="8" id="KW-0472">Membrane</keyword>
<dbReference type="GO" id="GO:0032934">
    <property type="term" value="F:sterol binding"/>
    <property type="evidence" value="ECO:0007669"/>
    <property type="project" value="TreeGrafter"/>
</dbReference>
<feature type="coiled-coil region" evidence="12">
    <location>
        <begin position="1184"/>
        <end position="1214"/>
    </location>
</feature>
<dbReference type="InterPro" id="IPR000648">
    <property type="entry name" value="Oxysterol-bd"/>
</dbReference>
<dbReference type="InterPro" id="IPR002110">
    <property type="entry name" value="Ankyrin_rpt"/>
</dbReference>
<evidence type="ECO:0000256" key="6">
    <source>
        <dbReference type="ARBA" id="ARBA00023055"/>
    </source>
</evidence>
<keyword evidence="3" id="KW-0268">Exocytosis</keyword>
<evidence type="ECO:0000256" key="5">
    <source>
        <dbReference type="ARBA" id="ARBA00023028"/>
    </source>
</evidence>
<comment type="subcellular location">
    <subcellularLocation>
        <location evidence="1">Target cell membrane</location>
    </subcellularLocation>
</comment>
<dbReference type="InterPro" id="IPR037239">
    <property type="entry name" value="OSBP_sf"/>
</dbReference>
<keyword evidence="5" id="KW-0800">Toxin</keyword>
<dbReference type="Proteomes" id="UP000515146">
    <property type="component" value="Unplaced"/>
</dbReference>
<proteinExistence type="inferred from homology"/>
<dbReference type="PROSITE" id="PS50088">
    <property type="entry name" value="ANK_REPEAT"/>
    <property type="match status" value="3"/>
</dbReference>